<protein>
    <submittedName>
        <fullName evidence="5">Serine/threonine-protein kinase pkn1</fullName>
        <ecNumber evidence="5">2.7.11.1</ecNumber>
    </submittedName>
</protein>
<dbReference type="AlphaFoldDB" id="A0A517ZAQ5"/>
<dbReference type="InterPro" id="IPR005532">
    <property type="entry name" value="SUMF_dom"/>
</dbReference>
<dbReference type="KEGG" id="mri:Mal4_39320"/>
<dbReference type="Gene3D" id="3.90.1580.10">
    <property type="entry name" value="paralog of FGE (formylglycine-generating enzyme)"/>
    <property type="match status" value="1"/>
</dbReference>
<evidence type="ECO:0000313" key="6">
    <source>
        <dbReference type="Proteomes" id="UP000320496"/>
    </source>
</evidence>
<dbReference type="RefSeq" id="WP_145370755.1">
    <property type="nucleotide sequence ID" value="NZ_CP036275.1"/>
</dbReference>
<dbReference type="NCBIfam" id="TIGR04294">
    <property type="entry name" value="pre_pil_HX9DG"/>
    <property type="match status" value="1"/>
</dbReference>
<keyword evidence="2" id="KW-1133">Transmembrane helix</keyword>
<evidence type="ECO:0000313" key="5">
    <source>
        <dbReference type="EMBL" id="QDU39586.1"/>
    </source>
</evidence>
<dbReference type="PANTHER" id="PTHR23150:SF19">
    <property type="entry name" value="FORMYLGLYCINE-GENERATING ENZYME"/>
    <property type="match status" value="1"/>
</dbReference>
<dbReference type="SUPFAM" id="SSF56436">
    <property type="entry name" value="C-type lectin-like"/>
    <property type="match status" value="1"/>
</dbReference>
<dbReference type="InterPro" id="IPR045584">
    <property type="entry name" value="Pilin-like"/>
</dbReference>
<dbReference type="EMBL" id="CP036275">
    <property type="protein sequence ID" value="QDU39586.1"/>
    <property type="molecule type" value="Genomic_DNA"/>
</dbReference>
<dbReference type="EC" id="2.7.11.1" evidence="5"/>
<feature type="domain" description="Sulfatase-modifying factor enzyme-like" evidence="3">
    <location>
        <begin position="408"/>
        <end position="635"/>
    </location>
</feature>
<reference evidence="5 6" key="1">
    <citation type="submission" date="2019-02" db="EMBL/GenBank/DDBJ databases">
        <title>Deep-cultivation of Planctomycetes and their phenomic and genomic characterization uncovers novel biology.</title>
        <authorList>
            <person name="Wiegand S."/>
            <person name="Jogler M."/>
            <person name="Boedeker C."/>
            <person name="Pinto D."/>
            <person name="Vollmers J."/>
            <person name="Rivas-Marin E."/>
            <person name="Kohn T."/>
            <person name="Peeters S.H."/>
            <person name="Heuer A."/>
            <person name="Rast P."/>
            <person name="Oberbeckmann S."/>
            <person name="Bunk B."/>
            <person name="Jeske O."/>
            <person name="Meyerdierks A."/>
            <person name="Storesund J.E."/>
            <person name="Kallscheuer N."/>
            <person name="Luecker S."/>
            <person name="Lage O.M."/>
            <person name="Pohl T."/>
            <person name="Merkel B.J."/>
            <person name="Hornburger P."/>
            <person name="Mueller R.-W."/>
            <person name="Bruemmer F."/>
            <person name="Labrenz M."/>
            <person name="Spormann A.M."/>
            <person name="Op den Camp H."/>
            <person name="Overmann J."/>
            <person name="Amann R."/>
            <person name="Jetten M.S.M."/>
            <person name="Mascher T."/>
            <person name="Medema M.H."/>
            <person name="Devos D.P."/>
            <person name="Kaster A.-K."/>
            <person name="Ovreas L."/>
            <person name="Rohde M."/>
            <person name="Galperin M.Y."/>
            <person name="Jogler C."/>
        </authorList>
    </citation>
    <scope>NUCLEOTIDE SEQUENCE [LARGE SCALE GENOMIC DNA]</scope>
    <source>
        <strain evidence="5 6">Mal4</strain>
    </source>
</reference>
<evidence type="ECO:0000259" key="3">
    <source>
        <dbReference type="Pfam" id="PF03781"/>
    </source>
</evidence>
<keyword evidence="2" id="KW-0472">Membrane</keyword>
<name>A0A517ZAQ5_9PLAN</name>
<sequence>MQCFPPTGQSAVFAERTRHRRRGITRAEELVSIGVIAVLAAVAVPAVLKVRSLARSHACQDNLRVLVMSLHTYHDAQGVLPPAAHWSVANTASPALRESKRVDQFTHQNWAQLLLPHLGRDDLVEKFDASVPIGARKNQEGRTSAFATMTCPEDTFNRVDNMHAFRLSEYEEPRRYARGNYAINGGTQHSSGARPNTKSSLGEVTRVVVENDPPAFRMWGNGVAGINRSFSLDDFTNGQSTLVALEELRAGVHPLDPRGVWALGQIGGSITWAHGVQGDASQPNIRFFRSDDVQGCGDVHQAVGSVELEQLGMPCCHYVDWNGQAAARSMHSGGVHVAFVDGSIRFISERIDPGLWHVMHSRETPVSILSENFDEMLTVENFPDAGPASPEAAAPDGPDAFENSIGMSFVRLPAGTFIMGMPDLGNSVDPPPECPPHEVHISRPFYLATTEVTRAQFEAVMERENDEEAAEIEQSFPVVDVTWNDAQEFCRRLSELEEEKQAGRSYRLPTEAEWEYACRSGSSEPYEWHSERRPDDNSGEAAGITPPLPITPVGSYPANPFGLHDMRGNAWEWCSDWFDRDYYTRSISTDPQGPTHGYLKVVRGGDWRFVGETCRHDYVMMPPWKSNPVVSFRVVCEVSQGQLAQASSVP</sequence>
<dbReference type="GO" id="GO:0004674">
    <property type="term" value="F:protein serine/threonine kinase activity"/>
    <property type="evidence" value="ECO:0007669"/>
    <property type="project" value="UniProtKB-EC"/>
</dbReference>
<gene>
    <name evidence="5" type="primary">pkn1_9</name>
    <name evidence="5" type="ORF">Mal4_39320</name>
</gene>
<evidence type="ECO:0000256" key="1">
    <source>
        <dbReference type="SAM" id="MobiDB-lite"/>
    </source>
</evidence>
<keyword evidence="6" id="KW-1185">Reference proteome</keyword>
<keyword evidence="5" id="KW-0418">Kinase</keyword>
<dbReference type="SUPFAM" id="SSF54523">
    <property type="entry name" value="Pili subunits"/>
    <property type="match status" value="1"/>
</dbReference>
<dbReference type="PANTHER" id="PTHR23150">
    <property type="entry name" value="SULFATASE MODIFYING FACTOR 1, 2"/>
    <property type="match status" value="1"/>
</dbReference>
<dbReference type="OrthoDB" id="275178at2"/>
<evidence type="ECO:0000256" key="2">
    <source>
        <dbReference type="SAM" id="Phobius"/>
    </source>
</evidence>
<feature type="compositionally biased region" description="Basic and acidic residues" evidence="1">
    <location>
        <begin position="526"/>
        <end position="536"/>
    </location>
</feature>
<dbReference type="Gene3D" id="3.30.700.10">
    <property type="entry name" value="Glycoprotein, Type 4 Pilin"/>
    <property type="match status" value="1"/>
</dbReference>
<dbReference type="InterPro" id="IPR042095">
    <property type="entry name" value="SUMF_sf"/>
</dbReference>
<accession>A0A517ZAQ5</accession>
<dbReference type="GO" id="GO:0120147">
    <property type="term" value="F:formylglycine-generating oxidase activity"/>
    <property type="evidence" value="ECO:0007669"/>
    <property type="project" value="TreeGrafter"/>
</dbReference>
<dbReference type="InterPro" id="IPR016187">
    <property type="entry name" value="CTDL_fold"/>
</dbReference>
<dbReference type="Pfam" id="PF03781">
    <property type="entry name" value="FGE-sulfatase"/>
    <property type="match status" value="1"/>
</dbReference>
<keyword evidence="5" id="KW-0808">Transferase</keyword>
<proteinExistence type="predicted"/>
<feature type="transmembrane region" description="Helical" evidence="2">
    <location>
        <begin position="30"/>
        <end position="48"/>
    </location>
</feature>
<dbReference type="Pfam" id="PF07596">
    <property type="entry name" value="SBP_bac_10"/>
    <property type="match status" value="1"/>
</dbReference>
<dbReference type="InterPro" id="IPR027558">
    <property type="entry name" value="Pre_pil_HX9DG_C"/>
</dbReference>
<keyword evidence="2" id="KW-0812">Transmembrane</keyword>
<feature type="domain" description="DUF1559" evidence="4">
    <location>
        <begin position="50"/>
        <end position="353"/>
    </location>
</feature>
<evidence type="ECO:0000259" key="4">
    <source>
        <dbReference type="Pfam" id="PF07596"/>
    </source>
</evidence>
<organism evidence="5 6">
    <name type="scientific">Maioricimonas rarisocia</name>
    <dbReference type="NCBI Taxonomy" id="2528026"/>
    <lineage>
        <taxon>Bacteria</taxon>
        <taxon>Pseudomonadati</taxon>
        <taxon>Planctomycetota</taxon>
        <taxon>Planctomycetia</taxon>
        <taxon>Planctomycetales</taxon>
        <taxon>Planctomycetaceae</taxon>
        <taxon>Maioricimonas</taxon>
    </lineage>
</organism>
<feature type="region of interest" description="Disordered" evidence="1">
    <location>
        <begin position="524"/>
        <end position="551"/>
    </location>
</feature>
<dbReference type="InterPro" id="IPR051043">
    <property type="entry name" value="Sulfatase_Mod_Factor_Kinase"/>
</dbReference>
<dbReference type="InterPro" id="IPR011453">
    <property type="entry name" value="DUF1559"/>
</dbReference>
<dbReference type="Proteomes" id="UP000320496">
    <property type="component" value="Chromosome"/>
</dbReference>